<gene>
    <name evidence="1" type="ORF">VNO78_27979</name>
</gene>
<reference evidence="1 2" key="1">
    <citation type="submission" date="2024-01" db="EMBL/GenBank/DDBJ databases">
        <title>The genomes of 5 underutilized Papilionoideae crops provide insights into root nodulation and disease resistanc.</title>
        <authorList>
            <person name="Jiang F."/>
        </authorList>
    </citation>
    <scope>NUCLEOTIDE SEQUENCE [LARGE SCALE GENOMIC DNA]</scope>
    <source>
        <strain evidence="1">DUOXIRENSHENG_FW03</strain>
        <tissue evidence="1">Leaves</tissue>
    </source>
</reference>
<dbReference type="Proteomes" id="UP001386955">
    <property type="component" value="Unassembled WGS sequence"/>
</dbReference>
<keyword evidence="2" id="KW-1185">Reference proteome</keyword>
<proteinExistence type="predicted"/>
<dbReference type="EMBL" id="JAYMYS010000007">
    <property type="protein sequence ID" value="KAK7387291.1"/>
    <property type="molecule type" value="Genomic_DNA"/>
</dbReference>
<organism evidence="1 2">
    <name type="scientific">Psophocarpus tetragonolobus</name>
    <name type="common">Winged bean</name>
    <name type="synonym">Dolichos tetragonolobus</name>
    <dbReference type="NCBI Taxonomy" id="3891"/>
    <lineage>
        <taxon>Eukaryota</taxon>
        <taxon>Viridiplantae</taxon>
        <taxon>Streptophyta</taxon>
        <taxon>Embryophyta</taxon>
        <taxon>Tracheophyta</taxon>
        <taxon>Spermatophyta</taxon>
        <taxon>Magnoliopsida</taxon>
        <taxon>eudicotyledons</taxon>
        <taxon>Gunneridae</taxon>
        <taxon>Pentapetalae</taxon>
        <taxon>rosids</taxon>
        <taxon>fabids</taxon>
        <taxon>Fabales</taxon>
        <taxon>Fabaceae</taxon>
        <taxon>Papilionoideae</taxon>
        <taxon>50 kb inversion clade</taxon>
        <taxon>NPAAA clade</taxon>
        <taxon>indigoferoid/millettioid clade</taxon>
        <taxon>Phaseoleae</taxon>
        <taxon>Psophocarpus</taxon>
    </lineage>
</organism>
<protein>
    <submittedName>
        <fullName evidence="1">Uncharacterized protein</fullName>
    </submittedName>
</protein>
<comment type="caution">
    <text evidence="1">The sequence shown here is derived from an EMBL/GenBank/DDBJ whole genome shotgun (WGS) entry which is preliminary data.</text>
</comment>
<evidence type="ECO:0000313" key="2">
    <source>
        <dbReference type="Proteomes" id="UP001386955"/>
    </source>
</evidence>
<name>A0AAN9S1N7_PSOTE</name>
<sequence>MPHADPYQKPTRAVYALKILDTQRAVTGICQFHRKIITPLFSSSHLSCLVKSCSLHSLSALFVFKRTTTIKQNKRKKKYQMVAKDYDPLTFAIGVKMGRIMQCVDHSKLFWLFFGVFSHVYHQRKPRI</sequence>
<evidence type="ECO:0000313" key="1">
    <source>
        <dbReference type="EMBL" id="KAK7387291.1"/>
    </source>
</evidence>
<accession>A0AAN9S1N7</accession>
<dbReference type="AlphaFoldDB" id="A0AAN9S1N7"/>